<dbReference type="Gene3D" id="2.60.40.420">
    <property type="entry name" value="Cupredoxins - blue copper proteins"/>
    <property type="match status" value="3"/>
</dbReference>
<sequence>MRSLERRTWYIITNSLLGLWMLGAIAAVTAHRFLPHSTWLMVHVTMLGAVSTAILIWSQHFADTLTRRQAPGGRASLGIRLGLHTAGAALVVAGVLTSTMPLILAGAVLVAAAAVMHAITMTLQLRGALTSRFGPLVRFYAVSAVWLIVGVGLGFWMSQVPADDPLRARLFVAHVTVNLLGWVGTTVLGTVILFWPTVLHARMRPADGSRSPLVLTASILGIVLVLAGATADALPLVAVGAAVWLVALALVLFEGTRQMADAARLSYAGLSIGAALCWLAVCAVFLAAGIGSALTWAIAVDRLAWIVQPFIAGFAVQIVLGALSYLLPVIMGRPNARKRSEAELDRGAVFRVATINAGIATYLLPVPSVVKVLLSLVVFAVFIAFLVLAVRAVVVGLRERKAEPAPATHAPGAQLRIGTKPEQAKPRRAVSGQLVTAASVVLLAVAGGIAVDPAAAGINTTGGSEVAATGETTTLEVTVDGMRFVPDVLEVPAGDRLVVEFTNTGTDVHDLTFANGVASQRLAPGESETIDVGVISDDMAGWCSVTGHRAMGMELSVVAVGALGESDEIAAHDHGDMADAGEAAAADLDFHLSPDAGFVPYDAALDPAPEGDVHEITLPVTERDVEVAPGVTQTLWMFDGAAPGPVLRGSVGDVFDVTLVNNGTMGHSIDFHAGTLAPDEPMRTIMPGESLEYSFTATRAGIWMYHCATMPMSSHIANGMFGAVIIDPPDLAPVDHEFVLVQSEFYLGDAGGTVDPDAVATQLPDIVAFNGYANQYRDVPLEAAAGDTVRFWVLDAGPNIASSFHVIGGQFHTVWKEGDYTLKDGGSTGVGGAQALDLAPAQGGFVELAFPDPGTYPFVSHYMSDAEKGATGAVHVTT</sequence>
<evidence type="ECO:0000256" key="5">
    <source>
        <dbReference type="ARBA" id="ARBA00011882"/>
    </source>
</evidence>
<name>A0A2A9DTE8_9MICO</name>
<feature type="transmembrane region" description="Helical" evidence="14">
    <location>
        <begin position="372"/>
        <end position="394"/>
    </location>
</feature>
<feature type="transmembrane region" description="Helical" evidence="14">
    <location>
        <begin position="304"/>
        <end position="327"/>
    </location>
</feature>
<evidence type="ECO:0000256" key="12">
    <source>
        <dbReference type="PIRSR" id="PIRSR601287-1"/>
    </source>
</evidence>
<dbReference type="InterPro" id="IPR045087">
    <property type="entry name" value="Cu-oxidase_fam"/>
</dbReference>
<evidence type="ECO:0000256" key="13">
    <source>
        <dbReference type="SAM" id="MobiDB-lite"/>
    </source>
</evidence>
<feature type="transmembrane region" description="Helical" evidence="14">
    <location>
        <begin position="348"/>
        <end position="366"/>
    </location>
</feature>
<dbReference type="CDD" id="cd11020">
    <property type="entry name" value="CuRO_1_CuNIR"/>
    <property type="match status" value="1"/>
</dbReference>
<dbReference type="Pfam" id="PF07732">
    <property type="entry name" value="Cu-oxidase_3"/>
    <property type="match status" value="1"/>
</dbReference>
<feature type="transmembrane region" description="Helical" evidence="14">
    <location>
        <begin position="179"/>
        <end position="199"/>
    </location>
</feature>
<evidence type="ECO:0000256" key="11">
    <source>
        <dbReference type="ARBA" id="ARBA00049340"/>
    </source>
</evidence>
<keyword evidence="10 12" id="KW-0186">Copper</keyword>
<feature type="transmembrane region" description="Helical" evidence="14">
    <location>
        <begin position="102"/>
        <end position="125"/>
    </location>
</feature>
<evidence type="ECO:0000256" key="7">
    <source>
        <dbReference type="ARBA" id="ARBA00022723"/>
    </source>
</evidence>
<evidence type="ECO:0000259" key="15">
    <source>
        <dbReference type="Pfam" id="PF07732"/>
    </source>
</evidence>
<feature type="transmembrane region" description="Helical" evidence="14">
    <location>
        <begin position="211"/>
        <end position="229"/>
    </location>
</feature>
<dbReference type="InterPro" id="IPR011707">
    <property type="entry name" value="Cu-oxidase-like_N"/>
</dbReference>
<evidence type="ECO:0000256" key="2">
    <source>
        <dbReference type="ARBA" id="ARBA00001973"/>
    </source>
</evidence>
<evidence type="ECO:0000256" key="4">
    <source>
        <dbReference type="ARBA" id="ARBA00011233"/>
    </source>
</evidence>
<feature type="binding site" description="type 1 copper site" evidence="12">
    <location>
        <position position="720"/>
    </location>
    <ligand>
        <name>Cu cation</name>
        <dbReference type="ChEBI" id="CHEBI:23378"/>
        <label>1</label>
    </ligand>
</feature>
<dbReference type="PANTHER" id="PTHR11709">
    <property type="entry name" value="MULTI-COPPER OXIDASE"/>
    <property type="match status" value="1"/>
</dbReference>
<feature type="transmembrane region" description="Helical" evidence="14">
    <location>
        <begin position="430"/>
        <end position="451"/>
    </location>
</feature>
<dbReference type="Proteomes" id="UP000221369">
    <property type="component" value="Unassembled WGS sequence"/>
</dbReference>
<evidence type="ECO:0000313" key="18">
    <source>
        <dbReference type="Proteomes" id="UP000221369"/>
    </source>
</evidence>
<feature type="transmembrane region" description="Helical" evidence="14">
    <location>
        <begin position="265"/>
        <end position="298"/>
    </location>
</feature>
<dbReference type="PANTHER" id="PTHR11709:SF394">
    <property type="entry name" value="FI03373P-RELATED"/>
    <property type="match status" value="1"/>
</dbReference>
<evidence type="ECO:0000256" key="9">
    <source>
        <dbReference type="ARBA" id="ARBA00023002"/>
    </source>
</evidence>
<feature type="binding site" description="type 1 copper site" evidence="12">
    <location>
        <position position="667"/>
    </location>
    <ligand>
        <name>Cu cation</name>
        <dbReference type="ChEBI" id="CHEBI:23378"/>
        <label>1</label>
    </ligand>
</feature>
<evidence type="ECO:0000256" key="14">
    <source>
        <dbReference type="SAM" id="Phobius"/>
    </source>
</evidence>
<accession>A0A2A9DTE8</accession>
<feature type="binding site" description="type 1 copper site" evidence="12">
    <location>
        <position position="706"/>
    </location>
    <ligand>
        <name>Cu cation</name>
        <dbReference type="ChEBI" id="CHEBI:23378"/>
        <label>1</label>
    </ligand>
</feature>
<keyword evidence="9" id="KW-0560">Oxidoreductase</keyword>
<feature type="binding site" description="type 1 copper site" evidence="12">
    <location>
        <position position="707"/>
    </location>
    <ligand>
        <name>Cu cation</name>
        <dbReference type="ChEBI" id="CHEBI:23378"/>
        <label>1</label>
    </ligand>
</feature>
<dbReference type="RefSeq" id="WP_098405815.1">
    <property type="nucleotide sequence ID" value="NZ_PDJE01000001.1"/>
</dbReference>
<feature type="transmembrane region" description="Helical" evidence="14">
    <location>
        <begin position="12"/>
        <end position="34"/>
    </location>
</feature>
<feature type="region of interest" description="Disordered" evidence="13">
    <location>
        <begin position="406"/>
        <end position="425"/>
    </location>
</feature>
<feature type="binding site" description="type 1 copper site" evidence="12">
    <location>
        <position position="715"/>
    </location>
    <ligand>
        <name>Cu cation</name>
        <dbReference type="ChEBI" id="CHEBI:23378"/>
        <label>1</label>
    </ligand>
</feature>
<evidence type="ECO:0000313" key="17">
    <source>
        <dbReference type="EMBL" id="PFG29200.1"/>
    </source>
</evidence>
<evidence type="ECO:0000259" key="16">
    <source>
        <dbReference type="Pfam" id="PF13473"/>
    </source>
</evidence>
<dbReference type="InterPro" id="IPR008972">
    <property type="entry name" value="Cupredoxin"/>
</dbReference>
<feature type="transmembrane region" description="Helical" evidence="14">
    <location>
        <begin position="137"/>
        <end position="159"/>
    </location>
</feature>
<comment type="caution">
    <text evidence="17">The sequence shown here is derived from an EMBL/GenBank/DDBJ whole genome shotgun (WGS) entry which is preliminary data.</text>
</comment>
<evidence type="ECO:0000256" key="3">
    <source>
        <dbReference type="ARBA" id="ARBA00010609"/>
    </source>
</evidence>
<evidence type="ECO:0000256" key="8">
    <source>
        <dbReference type="ARBA" id="ARBA00022737"/>
    </source>
</evidence>
<comment type="subunit">
    <text evidence="4">Homotrimer.</text>
</comment>
<gene>
    <name evidence="17" type="ORF">ATJ78_0097</name>
</gene>
<dbReference type="EC" id="1.7.2.1" evidence="5"/>
<dbReference type="InterPro" id="IPR028096">
    <property type="entry name" value="EfeO_Cupredoxin"/>
</dbReference>
<dbReference type="EMBL" id="PDJE01000001">
    <property type="protein sequence ID" value="PFG29200.1"/>
    <property type="molecule type" value="Genomic_DNA"/>
</dbReference>
<feature type="domain" description="Plastocyanin-like" evidence="15">
    <location>
        <begin position="620"/>
        <end position="729"/>
    </location>
</feature>
<feature type="domain" description="EfeO-type cupredoxin-like" evidence="16">
    <location>
        <begin position="464"/>
        <end position="532"/>
    </location>
</feature>
<organism evidence="17 18">
    <name type="scientific">Paramicrobacterium agarici</name>
    <dbReference type="NCBI Taxonomy" id="630514"/>
    <lineage>
        <taxon>Bacteria</taxon>
        <taxon>Bacillati</taxon>
        <taxon>Actinomycetota</taxon>
        <taxon>Actinomycetes</taxon>
        <taxon>Micrococcales</taxon>
        <taxon>Microbacteriaceae</taxon>
        <taxon>Paramicrobacterium</taxon>
    </lineage>
</organism>
<feature type="transmembrane region" description="Helical" evidence="14">
    <location>
        <begin position="77"/>
        <end position="96"/>
    </location>
</feature>
<feature type="transmembrane region" description="Helical" evidence="14">
    <location>
        <begin position="235"/>
        <end position="253"/>
    </location>
</feature>
<keyword evidence="7 12" id="KW-0479">Metal-binding</keyword>
<comment type="catalytic activity">
    <reaction evidence="11">
        <text>nitric oxide + Fe(III)-[cytochrome c] + H2O = Fe(II)-[cytochrome c] + nitrite + 2 H(+)</text>
        <dbReference type="Rhea" id="RHEA:15233"/>
        <dbReference type="Rhea" id="RHEA-COMP:10350"/>
        <dbReference type="Rhea" id="RHEA-COMP:14399"/>
        <dbReference type="ChEBI" id="CHEBI:15377"/>
        <dbReference type="ChEBI" id="CHEBI:15378"/>
        <dbReference type="ChEBI" id="CHEBI:16301"/>
        <dbReference type="ChEBI" id="CHEBI:16480"/>
        <dbReference type="ChEBI" id="CHEBI:29033"/>
        <dbReference type="ChEBI" id="CHEBI:29034"/>
        <dbReference type="EC" id="1.7.2.1"/>
    </reaction>
</comment>
<protein>
    <recommendedName>
        <fullName evidence="6">Copper-containing nitrite reductase</fullName>
        <ecNumber evidence="5">1.7.2.1</ecNumber>
    </recommendedName>
</protein>
<dbReference type="GO" id="GO:0005507">
    <property type="term" value="F:copper ion binding"/>
    <property type="evidence" value="ECO:0007669"/>
    <property type="project" value="InterPro"/>
</dbReference>
<keyword evidence="14" id="KW-1133">Transmembrane helix</keyword>
<dbReference type="GO" id="GO:0050421">
    <property type="term" value="F:nitrite reductase (NO-forming) activity"/>
    <property type="evidence" value="ECO:0007669"/>
    <property type="project" value="UniProtKB-EC"/>
</dbReference>
<dbReference type="Pfam" id="PF13473">
    <property type="entry name" value="Cupredoxin_1"/>
    <property type="match status" value="1"/>
</dbReference>
<dbReference type="AlphaFoldDB" id="A0A2A9DTE8"/>
<evidence type="ECO:0000256" key="6">
    <source>
        <dbReference type="ARBA" id="ARBA00017290"/>
    </source>
</evidence>
<keyword evidence="14" id="KW-0472">Membrane</keyword>
<reference evidence="17 18" key="1">
    <citation type="submission" date="2017-10" db="EMBL/GenBank/DDBJ databases">
        <title>Sequencing the genomes of 1000 actinobacteria strains.</title>
        <authorList>
            <person name="Klenk H.-P."/>
        </authorList>
    </citation>
    <scope>NUCLEOTIDE SEQUENCE [LARGE SCALE GENOMIC DNA]</scope>
    <source>
        <strain evidence="17 18">DSM 21798</strain>
    </source>
</reference>
<evidence type="ECO:0000256" key="10">
    <source>
        <dbReference type="ARBA" id="ARBA00023008"/>
    </source>
</evidence>
<keyword evidence="18" id="KW-1185">Reference proteome</keyword>
<feature type="transmembrane region" description="Helical" evidence="14">
    <location>
        <begin position="40"/>
        <end position="57"/>
    </location>
</feature>
<dbReference type="PRINTS" id="PR00695">
    <property type="entry name" value="CUNO2RDTASE"/>
</dbReference>
<dbReference type="CDD" id="cd04208">
    <property type="entry name" value="CuRO_2_CuNIR"/>
    <property type="match status" value="1"/>
</dbReference>
<comment type="cofactor">
    <cofactor evidence="1 12">
        <name>Cu(+)</name>
        <dbReference type="ChEBI" id="CHEBI:49552"/>
    </cofactor>
</comment>
<comment type="cofactor">
    <cofactor evidence="2 12">
        <name>Cu(2+)</name>
        <dbReference type="ChEBI" id="CHEBI:29036"/>
    </cofactor>
</comment>
<keyword evidence="14" id="KW-0812">Transmembrane</keyword>
<feature type="binding site" description="type 1 copper site" evidence="12">
    <location>
        <position position="672"/>
    </location>
    <ligand>
        <name>Cu cation</name>
        <dbReference type="ChEBI" id="CHEBI:23378"/>
        <label>1</label>
    </ligand>
</feature>
<dbReference type="SUPFAM" id="SSF49503">
    <property type="entry name" value="Cupredoxins"/>
    <property type="match status" value="3"/>
</dbReference>
<comment type="similarity">
    <text evidence="3">Belongs to the multicopper oxidase family.</text>
</comment>
<dbReference type="InterPro" id="IPR001287">
    <property type="entry name" value="NO2-reductase_Cu"/>
</dbReference>
<keyword evidence="8" id="KW-0677">Repeat</keyword>
<evidence type="ECO:0000256" key="1">
    <source>
        <dbReference type="ARBA" id="ARBA00001960"/>
    </source>
</evidence>
<proteinExistence type="inferred from homology"/>
<feature type="binding site" description="type 1 copper site" evidence="12">
    <location>
        <position position="861"/>
    </location>
    <ligand>
        <name>Cu cation</name>
        <dbReference type="ChEBI" id="CHEBI:23378"/>
        <label>1</label>
    </ligand>
</feature>